<protein>
    <submittedName>
        <fullName evidence="2">Uncharacterized protein</fullName>
    </submittedName>
</protein>
<sequence>MKVGVGLVMLLSRVVLLYIFILSIFFHFHLPFILISQLFFTPYLHRLHHLLHQSVNHFLIRVSALPLVCTVIGISVAMAGSFSC</sequence>
<proteinExistence type="predicted"/>
<organism evidence="2 3">
    <name type="scientific">Tagetes erecta</name>
    <name type="common">African marigold</name>
    <dbReference type="NCBI Taxonomy" id="13708"/>
    <lineage>
        <taxon>Eukaryota</taxon>
        <taxon>Viridiplantae</taxon>
        <taxon>Streptophyta</taxon>
        <taxon>Embryophyta</taxon>
        <taxon>Tracheophyta</taxon>
        <taxon>Spermatophyta</taxon>
        <taxon>Magnoliopsida</taxon>
        <taxon>eudicotyledons</taxon>
        <taxon>Gunneridae</taxon>
        <taxon>Pentapetalae</taxon>
        <taxon>asterids</taxon>
        <taxon>campanulids</taxon>
        <taxon>Asterales</taxon>
        <taxon>Asteraceae</taxon>
        <taxon>Asteroideae</taxon>
        <taxon>Heliantheae alliance</taxon>
        <taxon>Tageteae</taxon>
        <taxon>Tagetes</taxon>
    </lineage>
</organism>
<dbReference type="AlphaFoldDB" id="A0AAD8KD01"/>
<accession>A0AAD8KD01</accession>
<keyword evidence="1" id="KW-0812">Transmembrane</keyword>
<dbReference type="Proteomes" id="UP001229421">
    <property type="component" value="Unassembled WGS sequence"/>
</dbReference>
<keyword evidence="3" id="KW-1185">Reference proteome</keyword>
<feature type="transmembrane region" description="Helical" evidence="1">
    <location>
        <begin position="15"/>
        <end position="41"/>
    </location>
</feature>
<evidence type="ECO:0000313" key="3">
    <source>
        <dbReference type="Proteomes" id="UP001229421"/>
    </source>
</evidence>
<name>A0AAD8KD01_TARER</name>
<keyword evidence="1" id="KW-1133">Transmembrane helix</keyword>
<comment type="caution">
    <text evidence="2">The sequence shown here is derived from an EMBL/GenBank/DDBJ whole genome shotgun (WGS) entry which is preliminary data.</text>
</comment>
<dbReference type="EMBL" id="JAUHHV010000007">
    <property type="protein sequence ID" value="KAK1417355.1"/>
    <property type="molecule type" value="Genomic_DNA"/>
</dbReference>
<evidence type="ECO:0000256" key="1">
    <source>
        <dbReference type="SAM" id="Phobius"/>
    </source>
</evidence>
<feature type="transmembrane region" description="Helical" evidence="1">
    <location>
        <begin position="62"/>
        <end position="82"/>
    </location>
</feature>
<gene>
    <name evidence="2" type="ORF">QVD17_26482</name>
</gene>
<evidence type="ECO:0000313" key="2">
    <source>
        <dbReference type="EMBL" id="KAK1417355.1"/>
    </source>
</evidence>
<reference evidence="2" key="1">
    <citation type="journal article" date="2023" name="bioRxiv">
        <title>Improved chromosome-level genome assembly for marigold (Tagetes erecta).</title>
        <authorList>
            <person name="Jiang F."/>
            <person name="Yuan L."/>
            <person name="Wang S."/>
            <person name="Wang H."/>
            <person name="Xu D."/>
            <person name="Wang A."/>
            <person name="Fan W."/>
        </authorList>
    </citation>
    <scope>NUCLEOTIDE SEQUENCE</scope>
    <source>
        <strain evidence="2">WSJ</strain>
        <tissue evidence="2">Leaf</tissue>
    </source>
</reference>
<keyword evidence="1" id="KW-0472">Membrane</keyword>